<evidence type="ECO:0000256" key="5">
    <source>
        <dbReference type="ARBA" id="ARBA00038294"/>
    </source>
</evidence>
<name>G5AZV3_HETGA</name>
<evidence type="ECO:0000256" key="3">
    <source>
        <dbReference type="ARBA" id="ARBA00022737"/>
    </source>
</evidence>
<dbReference type="AlphaFoldDB" id="G5AZV3"/>
<comment type="function">
    <text evidence="1">In the hair cortex, hair keratin intermediate filaments are embedded in an interfilamentous matrix, consisting of hair keratin-associated proteins (KRTAP), which are essential for the formation of a rigid and resistant hair shaft through their extensive disulfide bond cross-linking with abundant cysteine residues of hair keratins. The matrix proteins include the high-sulfur and high-glycine-tyrosine keratins.</text>
</comment>
<comment type="subunit">
    <text evidence="2">Interacts with hair keratins.</text>
</comment>
<dbReference type="EMBL" id="JH167696">
    <property type="protein sequence ID" value="EHB02564.1"/>
    <property type="molecule type" value="Genomic_DNA"/>
</dbReference>
<gene>
    <name evidence="6" type="ORF">GW7_19571</name>
</gene>
<dbReference type="PANTHER" id="PTHR38140:SF5">
    <property type="entry name" value="KERATIN-ASSOCIATED PROTEIN 19-4-RELATED"/>
    <property type="match status" value="1"/>
</dbReference>
<dbReference type="Pfam" id="PF11759">
    <property type="entry name" value="KRTAP"/>
    <property type="match status" value="1"/>
</dbReference>
<organism evidence="6 7">
    <name type="scientific">Heterocephalus glaber</name>
    <name type="common">Naked mole rat</name>
    <dbReference type="NCBI Taxonomy" id="10181"/>
    <lineage>
        <taxon>Eukaryota</taxon>
        <taxon>Metazoa</taxon>
        <taxon>Chordata</taxon>
        <taxon>Craniata</taxon>
        <taxon>Vertebrata</taxon>
        <taxon>Euteleostomi</taxon>
        <taxon>Mammalia</taxon>
        <taxon>Eutheria</taxon>
        <taxon>Euarchontoglires</taxon>
        <taxon>Glires</taxon>
        <taxon>Rodentia</taxon>
        <taxon>Hystricomorpha</taxon>
        <taxon>Bathyergidae</taxon>
        <taxon>Heterocephalus</taxon>
    </lineage>
</organism>
<keyword evidence="4" id="KW-0416">Keratin</keyword>
<evidence type="ECO:0000256" key="1">
    <source>
        <dbReference type="ARBA" id="ARBA00003327"/>
    </source>
</evidence>
<dbReference type="InterPro" id="IPR021743">
    <property type="entry name" value="KRTAP_type8/19/20/21/22"/>
</dbReference>
<evidence type="ECO:0000313" key="7">
    <source>
        <dbReference type="Proteomes" id="UP000006813"/>
    </source>
</evidence>
<dbReference type="InParanoid" id="G5AZV3"/>
<dbReference type="Proteomes" id="UP000006813">
    <property type="component" value="Unassembled WGS sequence"/>
</dbReference>
<evidence type="ECO:0000313" key="6">
    <source>
        <dbReference type="EMBL" id="EHB02564.1"/>
    </source>
</evidence>
<accession>G5AZV3</accession>
<evidence type="ECO:0000256" key="2">
    <source>
        <dbReference type="ARBA" id="ARBA00011662"/>
    </source>
</evidence>
<dbReference type="GO" id="GO:0005882">
    <property type="term" value="C:intermediate filament"/>
    <property type="evidence" value="ECO:0007669"/>
    <property type="project" value="UniProtKB-KW"/>
</dbReference>
<proteinExistence type="inferred from homology"/>
<reference evidence="6 7" key="1">
    <citation type="journal article" date="2011" name="Nature">
        <title>Genome sequencing reveals insights into physiology and longevity of the naked mole rat.</title>
        <authorList>
            <person name="Kim E.B."/>
            <person name="Fang X."/>
            <person name="Fushan A.A."/>
            <person name="Huang Z."/>
            <person name="Lobanov A.V."/>
            <person name="Han L."/>
            <person name="Marino S.M."/>
            <person name="Sun X."/>
            <person name="Turanov A.A."/>
            <person name="Yang P."/>
            <person name="Yim S.H."/>
            <person name="Zhao X."/>
            <person name="Kasaikina M.V."/>
            <person name="Stoletzki N."/>
            <person name="Peng C."/>
            <person name="Polak P."/>
            <person name="Xiong Z."/>
            <person name="Kiezun A."/>
            <person name="Zhu Y."/>
            <person name="Chen Y."/>
            <person name="Kryukov G.V."/>
            <person name="Zhang Q."/>
            <person name="Peshkin L."/>
            <person name="Yang L."/>
            <person name="Bronson R.T."/>
            <person name="Buffenstein R."/>
            <person name="Wang B."/>
            <person name="Han C."/>
            <person name="Li Q."/>
            <person name="Chen L."/>
            <person name="Zhao W."/>
            <person name="Sunyaev S.R."/>
            <person name="Park T.J."/>
            <person name="Zhang G."/>
            <person name="Wang J."/>
            <person name="Gladyshev V.N."/>
        </authorList>
    </citation>
    <scope>NUCLEOTIDE SEQUENCE [LARGE SCALE GENOMIC DNA]</scope>
</reference>
<dbReference type="PANTHER" id="PTHR38140">
    <property type="entry name" value="KERATIN-ASSOCIATED PROTEIN 19-3-RELATED"/>
    <property type="match status" value="1"/>
</dbReference>
<keyword evidence="3" id="KW-0677">Repeat</keyword>
<evidence type="ECO:0000256" key="4">
    <source>
        <dbReference type="ARBA" id="ARBA00022744"/>
    </source>
</evidence>
<sequence>MSYCGSYYGGLGCGYGGFGGLGYVCGCGYGSFGRLGRSSGNGGYGFGSAFGNYRYGCCPPSYYGGYGVSGFYLMSCRCWEQRRDFQIHLVLYFAFIQESSFFSSIY</sequence>
<protein>
    <submittedName>
        <fullName evidence="6">Uncharacterized protein</fullName>
    </submittedName>
</protein>
<dbReference type="InterPro" id="IPR051528">
    <property type="entry name" value="KRTAP_type_19"/>
</dbReference>
<comment type="similarity">
    <text evidence="5">Belongs to the KRTAP type 19 family.</text>
</comment>
<dbReference type="GO" id="GO:0005829">
    <property type="term" value="C:cytosol"/>
    <property type="evidence" value="ECO:0007669"/>
    <property type="project" value="UniProtKB-ARBA"/>
</dbReference>